<evidence type="ECO:0000313" key="2">
    <source>
        <dbReference type="EMBL" id="THE12698.1"/>
    </source>
</evidence>
<dbReference type="EMBL" id="SLUB01000014">
    <property type="protein sequence ID" value="THE12698.1"/>
    <property type="molecule type" value="Genomic_DNA"/>
</dbReference>
<keyword evidence="1" id="KW-1133">Transmembrane helix</keyword>
<organism evidence="2 3">
    <name type="scientific">Bacillus timonensis</name>
    <dbReference type="NCBI Taxonomy" id="1033734"/>
    <lineage>
        <taxon>Bacteria</taxon>
        <taxon>Bacillati</taxon>
        <taxon>Bacillota</taxon>
        <taxon>Bacilli</taxon>
        <taxon>Bacillales</taxon>
        <taxon>Bacillaceae</taxon>
        <taxon>Bacillus</taxon>
    </lineage>
</organism>
<dbReference type="OrthoDB" id="2449392at2"/>
<dbReference type="AlphaFoldDB" id="A0A4S3PSY3"/>
<comment type="caution">
    <text evidence="2">The sequence shown here is derived from an EMBL/GenBank/DDBJ whole genome shotgun (WGS) entry which is preliminary data.</text>
</comment>
<reference evidence="2 3" key="1">
    <citation type="journal article" date="2019" name="Indoor Air">
        <title>Impacts of indoor surface finishes on bacterial viability.</title>
        <authorList>
            <person name="Hu J."/>
            <person name="Maamar S.B."/>
            <person name="Glawe A.J."/>
            <person name="Gottel N."/>
            <person name="Gilbert J.A."/>
            <person name="Hartmann E.M."/>
        </authorList>
    </citation>
    <scope>NUCLEOTIDE SEQUENCE [LARGE SCALE GENOMIC DNA]</scope>
    <source>
        <strain evidence="2 3">AF060A6</strain>
    </source>
</reference>
<name>A0A4S3PSY3_9BACI</name>
<dbReference type="RefSeq" id="WP_136379450.1">
    <property type="nucleotide sequence ID" value="NZ_SLUB01000014.1"/>
</dbReference>
<dbReference type="Proteomes" id="UP000306477">
    <property type="component" value="Unassembled WGS sequence"/>
</dbReference>
<evidence type="ECO:0000313" key="3">
    <source>
        <dbReference type="Proteomes" id="UP000306477"/>
    </source>
</evidence>
<proteinExistence type="predicted"/>
<sequence length="185" mass="21512">MELSRNYEKKHIFGSLAVIIAVSIPFAVPFFPFIISDVMYATKETWFIQTPKAAYFLYGAGFLLWLLATFILYLLNVNITSIIIGIILIISSIFPLVLGVNHYKELSEDGVSYSEINSLEHKQYQWDEVTKIVYHLEKERGKKSNLEFQFNDGNKVTFARDSDFSNDYYKLREKISEYQLSLIHI</sequence>
<keyword evidence="1" id="KW-0812">Transmembrane</keyword>
<feature type="non-terminal residue" evidence="2">
    <location>
        <position position="185"/>
    </location>
</feature>
<accession>A0A4S3PSY3</accession>
<keyword evidence="1" id="KW-0472">Membrane</keyword>
<feature type="transmembrane region" description="Helical" evidence="1">
    <location>
        <begin position="82"/>
        <end position="103"/>
    </location>
</feature>
<protein>
    <submittedName>
        <fullName evidence="2">Uncharacterized protein</fullName>
    </submittedName>
</protein>
<gene>
    <name evidence="2" type="ORF">E1I69_09890</name>
</gene>
<keyword evidence="3" id="KW-1185">Reference proteome</keyword>
<feature type="transmembrane region" description="Helical" evidence="1">
    <location>
        <begin position="55"/>
        <end position="75"/>
    </location>
</feature>
<evidence type="ECO:0000256" key="1">
    <source>
        <dbReference type="SAM" id="Phobius"/>
    </source>
</evidence>
<feature type="transmembrane region" description="Helical" evidence="1">
    <location>
        <begin position="12"/>
        <end position="35"/>
    </location>
</feature>